<protein>
    <recommendedName>
        <fullName evidence="1">TrwC relaxase domain-containing protein</fullName>
    </recommendedName>
</protein>
<name>A0A7G1KG26_9NOCA</name>
<evidence type="ECO:0000313" key="3">
    <source>
        <dbReference type="Proteomes" id="UP000516173"/>
    </source>
</evidence>
<feature type="domain" description="TrwC relaxase" evidence="1">
    <location>
        <begin position="46"/>
        <end position="221"/>
    </location>
</feature>
<reference evidence="2 3" key="1">
    <citation type="submission" date="2020-08" db="EMBL/GenBank/DDBJ databases">
        <title>Genome Sequencing of Nocardia wallacei strain FMUON74 and assembly.</title>
        <authorList>
            <person name="Toyokawa M."/>
            <person name="Uesaka K."/>
        </authorList>
    </citation>
    <scope>NUCLEOTIDE SEQUENCE [LARGE SCALE GENOMIC DNA]</scope>
    <source>
        <strain evidence="2 3">FMUON74</strain>
    </source>
</reference>
<dbReference type="Proteomes" id="UP000516173">
    <property type="component" value="Chromosome"/>
</dbReference>
<dbReference type="EMBL" id="AP023396">
    <property type="protein sequence ID" value="BCK53193.1"/>
    <property type="molecule type" value="Genomic_DNA"/>
</dbReference>
<dbReference type="NCBIfam" id="NF041492">
    <property type="entry name" value="MobF"/>
    <property type="match status" value="1"/>
</dbReference>
<organism evidence="2 3">
    <name type="scientific">Nocardia wallacei</name>
    <dbReference type="NCBI Taxonomy" id="480035"/>
    <lineage>
        <taxon>Bacteria</taxon>
        <taxon>Bacillati</taxon>
        <taxon>Actinomycetota</taxon>
        <taxon>Actinomycetes</taxon>
        <taxon>Mycobacteriales</taxon>
        <taxon>Nocardiaceae</taxon>
        <taxon>Nocardia</taxon>
    </lineage>
</organism>
<sequence length="223" mass="24822">MFNTISTATTSVFERCMDPSAEGTFRGLLAKERGLAHREVSPWAALEGFRQTPTGTVAAYELVFSPPRSWSIVWGLADRDTDGANLDRAHAAAVTATMEYVEHEYTYTRRGVNGVRQIDTTGLLWAQFEHFADGLGRPDRHTHAMIGARVVGSDGEWGPLDPRPLLQVEEAGLFDAYYRGRLVGFSREFVGMRFEEREPNHPGDESRLEVVGVPDELIASFFA</sequence>
<dbReference type="GeneID" id="80345580"/>
<evidence type="ECO:0000259" key="1">
    <source>
        <dbReference type="Pfam" id="PF08751"/>
    </source>
</evidence>
<accession>A0A7G1KG26</accession>
<evidence type="ECO:0000313" key="2">
    <source>
        <dbReference type="EMBL" id="BCK53193.1"/>
    </source>
</evidence>
<dbReference type="SUPFAM" id="SSF55464">
    <property type="entry name" value="Origin of replication-binding domain, RBD-like"/>
    <property type="match status" value="1"/>
</dbReference>
<dbReference type="KEGG" id="nwl:NWFMUON74_09650"/>
<dbReference type="AlphaFoldDB" id="A0A7G1KG26"/>
<proteinExistence type="predicted"/>
<gene>
    <name evidence="2" type="ORF">NWFMUON74_09650</name>
</gene>
<dbReference type="RefSeq" id="WP_187686777.1">
    <property type="nucleotide sequence ID" value="NZ_AP023396.1"/>
</dbReference>
<dbReference type="InterPro" id="IPR014862">
    <property type="entry name" value="TrwC"/>
</dbReference>
<dbReference type="Pfam" id="PF08751">
    <property type="entry name" value="TrwC"/>
    <property type="match status" value="1"/>
</dbReference>
<keyword evidence="3" id="KW-1185">Reference proteome</keyword>